<accession>A0A4Y2MPZ5</accession>
<comment type="caution">
    <text evidence="1">The sequence shown here is derived from an EMBL/GenBank/DDBJ whole genome shotgun (WGS) entry which is preliminary data.</text>
</comment>
<evidence type="ECO:0000313" key="2">
    <source>
        <dbReference type="Proteomes" id="UP000499080"/>
    </source>
</evidence>
<gene>
    <name evidence="1" type="ORF">AVEN_75803_1</name>
</gene>
<keyword evidence="2" id="KW-1185">Reference proteome</keyword>
<evidence type="ECO:0000313" key="1">
    <source>
        <dbReference type="EMBL" id="GBN28763.1"/>
    </source>
</evidence>
<name>A0A4Y2MPZ5_ARAVE</name>
<protein>
    <submittedName>
        <fullName evidence="1">Uncharacterized protein</fullName>
    </submittedName>
</protein>
<dbReference type="Proteomes" id="UP000499080">
    <property type="component" value="Unassembled WGS sequence"/>
</dbReference>
<dbReference type="EMBL" id="BGPR01007690">
    <property type="protein sequence ID" value="GBN28763.1"/>
    <property type="molecule type" value="Genomic_DNA"/>
</dbReference>
<dbReference type="AlphaFoldDB" id="A0A4Y2MPZ5"/>
<organism evidence="1 2">
    <name type="scientific">Araneus ventricosus</name>
    <name type="common">Orbweaver spider</name>
    <name type="synonym">Epeira ventricosa</name>
    <dbReference type="NCBI Taxonomy" id="182803"/>
    <lineage>
        <taxon>Eukaryota</taxon>
        <taxon>Metazoa</taxon>
        <taxon>Ecdysozoa</taxon>
        <taxon>Arthropoda</taxon>
        <taxon>Chelicerata</taxon>
        <taxon>Arachnida</taxon>
        <taxon>Araneae</taxon>
        <taxon>Araneomorphae</taxon>
        <taxon>Entelegynae</taxon>
        <taxon>Araneoidea</taxon>
        <taxon>Araneidae</taxon>
        <taxon>Araneus</taxon>
    </lineage>
</organism>
<proteinExistence type="predicted"/>
<sequence>MWKHKSTFYMYEGWNLHKVIPMPFFGRNTDGTDIHYIVGFHKMDVDNTWIVPYWPLLKKKFQCASLKYLCKYVNKGSNMVVLELTSGENYLLEIHQYQIWKCIHSNEAGWRILDFPIHKKHSTVIHLSVHPENCQSVYFTTENAA</sequence>
<reference evidence="1 2" key="1">
    <citation type="journal article" date="2019" name="Sci. Rep.">
        <title>Orb-weaving spider Araneus ventricosus genome elucidates the spidroin gene catalogue.</title>
        <authorList>
            <person name="Kono N."/>
            <person name="Nakamura H."/>
            <person name="Ohtoshi R."/>
            <person name="Moran D.A.P."/>
            <person name="Shinohara A."/>
            <person name="Yoshida Y."/>
            <person name="Fujiwara M."/>
            <person name="Mori M."/>
            <person name="Tomita M."/>
            <person name="Arakawa K."/>
        </authorList>
    </citation>
    <scope>NUCLEOTIDE SEQUENCE [LARGE SCALE GENOMIC DNA]</scope>
</reference>
<dbReference type="OrthoDB" id="8121869at2759"/>